<evidence type="ECO:0000313" key="10">
    <source>
        <dbReference type="EMBL" id="MFC7220258.1"/>
    </source>
</evidence>
<dbReference type="Proteomes" id="UP001596413">
    <property type="component" value="Unassembled WGS sequence"/>
</dbReference>
<feature type="compositionally biased region" description="Basic residues" evidence="7">
    <location>
        <begin position="291"/>
        <end position="305"/>
    </location>
</feature>
<feature type="transmembrane region" description="Helical" evidence="8">
    <location>
        <begin position="30"/>
        <end position="46"/>
    </location>
</feature>
<dbReference type="GO" id="GO:0016746">
    <property type="term" value="F:acyltransferase activity"/>
    <property type="evidence" value="ECO:0007669"/>
    <property type="project" value="UniProtKB-KW"/>
</dbReference>
<name>A0ABW2GHS3_9ACTN</name>
<feature type="transmembrane region" description="Helical" evidence="8">
    <location>
        <begin position="66"/>
        <end position="86"/>
    </location>
</feature>
<dbReference type="PANTHER" id="PTHR40074:SF2">
    <property type="entry name" value="O-ACETYLTRANSFERASE WECH"/>
    <property type="match status" value="1"/>
</dbReference>
<evidence type="ECO:0000256" key="7">
    <source>
        <dbReference type="SAM" id="MobiDB-lite"/>
    </source>
</evidence>
<accession>A0ABW2GHS3</accession>
<sequence length="367" mass="39504">MPPTARPPAPPATTAPAPPAARVRRHDIDALRVLCTAAVVLCHTAAEFIDAGHRTAGIAADSLSRFAVPAFFAMAGWAALAGAPVGSDRRLLRRLERIARPMAVWTLLYLLWQYVIGPPPDDGAKEAVRALFGSVEPAFHLWYLYVYVPLVLLLGVAALVLRGRGVPRWSAALLAAFALAPVLRGDLGRLTGAHLPEWNWNAPLYALGYAVAGAALLAAPREGRAARRPLWTAAALAALLALGAYQFTVRHPAAYGSAAVAALTAAVLIAVRGLRVPVRLRAPPGAPLGRLLRHVPRPPGLRHRPGPPPRGPRTARDRRPRRPGRGRRRRDRALLRRQRPVGAARPARVARLNHRPDRGRTTGRIGP</sequence>
<reference evidence="11" key="1">
    <citation type="journal article" date="2019" name="Int. J. Syst. Evol. Microbiol.">
        <title>The Global Catalogue of Microorganisms (GCM) 10K type strain sequencing project: providing services to taxonomists for standard genome sequencing and annotation.</title>
        <authorList>
            <consortium name="The Broad Institute Genomics Platform"/>
            <consortium name="The Broad Institute Genome Sequencing Center for Infectious Disease"/>
            <person name="Wu L."/>
            <person name="Ma J."/>
        </authorList>
    </citation>
    <scope>NUCLEOTIDE SEQUENCE [LARGE SCALE GENOMIC DNA]</scope>
    <source>
        <strain evidence="11">CGMCC 1.13681</strain>
    </source>
</reference>
<evidence type="ECO:0000256" key="4">
    <source>
        <dbReference type="ARBA" id="ARBA00022692"/>
    </source>
</evidence>
<comment type="subcellular location">
    <subcellularLocation>
        <location evidence="1">Cell membrane</location>
        <topology evidence="1">Multi-pass membrane protein</topology>
    </subcellularLocation>
</comment>
<feature type="region of interest" description="Disordered" evidence="7">
    <location>
        <begin position="1"/>
        <end position="20"/>
    </location>
</feature>
<evidence type="ECO:0000256" key="8">
    <source>
        <dbReference type="SAM" id="Phobius"/>
    </source>
</evidence>
<evidence type="ECO:0000256" key="2">
    <source>
        <dbReference type="ARBA" id="ARBA00007400"/>
    </source>
</evidence>
<feature type="compositionally biased region" description="Low complexity" evidence="7">
    <location>
        <begin position="340"/>
        <end position="350"/>
    </location>
</feature>
<keyword evidence="11" id="KW-1185">Reference proteome</keyword>
<keyword evidence="6 8" id="KW-0472">Membrane</keyword>
<evidence type="ECO:0000256" key="5">
    <source>
        <dbReference type="ARBA" id="ARBA00022989"/>
    </source>
</evidence>
<dbReference type="EMBL" id="JBHSZO010000031">
    <property type="protein sequence ID" value="MFC7220258.1"/>
    <property type="molecule type" value="Genomic_DNA"/>
</dbReference>
<feature type="compositionally biased region" description="Basic residues" evidence="7">
    <location>
        <begin position="316"/>
        <end position="339"/>
    </location>
</feature>
<evidence type="ECO:0000256" key="6">
    <source>
        <dbReference type="ARBA" id="ARBA00023136"/>
    </source>
</evidence>
<feature type="transmembrane region" description="Helical" evidence="8">
    <location>
        <begin position="142"/>
        <end position="161"/>
    </location>
</feature>
<feature type="compositionally biased region" description="Pro residues" evidence="7">
    <location>
        <begin position="1"/>
        <end position="19"/>
    </location>
</feature>
<protein>
    <submittedName>
        <fullName evidence="10">Acyltransferase family protein</fullName>
    </submittedName>
</protein>
<feature type="transmembrane region" description="Helical" evidence="8">
    <location>
        <begin position="98"/>
        <end position="116"/>
    </location>
</feature>
<keyword evidence="3" id="KW-1003">Cell membrane</keyword>
<proteinExistence type="inferred from homology"/>
<feature type="transmembrane region" description="Helical" evidence="8">
    <location>
        <begin position="230"/>
        <end position="247"/>
    </location>
</feature>
<feature type="transmembrane region" description="Helical" evidence="8">
    <location>
        <begin position="202"/>
        <end position="218"/>
    </location>
</feature>
<gene>
    <name evidence="10" type="ORF">ACFQLX_19130</name>
</gene>
<comment type="similarity">
    <text evidence="2">Belongs to the acyltransferase 3 family.</text>
</comment>
<feature type="domain" description="Acyltransferase 3" evidence="9">
    <location>
        <begin position="26"/>
        <end position="281"/>
    </location>
</feature>
<dbReference type="PANTHER" id="PTHR40074">
    <property type="entry name" value="O-ACETYLTRANSFERASE WECH"/>
    <property type="match status" value="1"/>
</dbReference>
<keyword evidence="10" id="KW-0808">Transferase</keyword>
<feature type="transmembrane region" description="Helical" evidence="8">
    <location>
        <begin position="166"/>
        <end position="182"/>
    </location>
</feature>
<evidence type="ECO:0000259" key="9">
    <source>
        <dbReference type="Pfam" id="PF01757"/>
    </source>
</evidence>
<evidence type="ECO:0000256" key="1">
    <source>
        <dbReference type="ARBA" id="ARBA00004651"/>
    </source>
</evidence>
<evidence type="ECO:0000256" key="3">
    <source>
        <dbReference type="ARBA" id="ARBA00022475"/>
    </source>
</evidence>
<evidence type="ECO:0000313" key="11">
    <source>
        <dbReference type="Proteomes" id="UP001596413"/>
    </source>
</evidence>
<keyword evidence="10" id="KW-0012">Acyltransferase</keyword>
<organism evidence="10 11">
    <name type="scientific">Streptomyces polyrhachis</name>
    <dbReference type="NCBI Taxonomy" id="1282885"/>
    <lineage>
        <taxon>Bacteria</taxon>
        <taxon>Bacillati</taxon>
        <taxon>Actinomycetota</taxon>
        <taxon>Actinomycetes</taxon>
        <taxon>Kitasatosporales</taxon>
        <taxon>Streptomycetaceae</taxon>
        <taxon>Streptomyces</taxon>
    </lineage>
</organism>
<keyword evidence="4 8" id="KW-0812">Transmembrane</keyword>
<keyword evidence="5 8" id="KW-1133">Transmembrane helix</keyword>
<dbReference type="RefSeq" id="WP_386416822.1">
    <property type="nucleotide sequence ID" value="NZ_JBHSZO010000031.1"/>
</dbReference>
<dbReference type="InterPro" id="IPR002656">
    <property type="entry name" value="Acyl_transf_3_dom"/>
</dbReference>
<feature type="region of interest" description="Disordered" evidence="7">
    <location>
        <begin position="287"/>
        <end position="367"/>
    </location>
</feature>
<comment type="caution">
    <text evidence="10">The sequence shown here is derived from an EMBL/GenBank/DDBJ whole genome shotgun (WGS) entry which is preliminary data.</text>
</comment>
<dbReference type="Pfam" id="PF01757">
    <property type="entry name" value="Acyl_transf_3"/>
    <property type="match status" value="1"/>
</dbReference>
<feature type="transmembrane region" description="Helical" evidence="8">
    <location>
        <begin position="253"/>
        <end position="271"/>
    </location>
</feature>